<dbReference type="EMBL" id="LGHB01000038">
    <property type="protein sequence ID" value="KUK95078.1"/>
    <property type="molecule type" value="Genomic_DNA"/>
</dbReference>
<evidence type="ECO:0000313" key="3">
    <source>
        <dbReference type="EMBL" id="KUK43493.1"/>
    </source>
</evidence>
<reference evidence="4" key="1">
    <citation type="journal article" date="2015" name="MBio">
        <title>Genome-resolved metagenomic analysis reveals roles for candidate phyla and other microbial community members in biogeochemical transformations in oil reservoirs.</title>
        <authorList>
            <person name="Hu P."/>
            <person name="Tom L."/>
            <person name="Singh A."/>
            <person name="Thomas B.C."/>
            <person name="Baker B.J."/>
            <person name="Piceno Y.M."/>
            <person name="Andersen G.L."/>
            <person name="Banfield J.F."/>
        </authorList>
    </citation>
    <scope>NUCLEOTIDE SEQUENCE [LARGE SCALE GENOMIC DNA]</scope>
    <source>
        <strain evidence="4">56_747</strain>
    </source>
</reference>
<proteinExistence type="predicted"/>
<evidence type="ECO:0000313" key="6">
    <source>
        <dbReference type="Proteomes" id="UP000057043"/>
    </source>
</evidence>
<keyword evidence="1" id="KW-0175">Coiled coil</keyword>
<name>A0A101IH62_9EURY</name>
<reference evidence="5 6" key="2">
    <citation type="journal article" date="2015" name="MBio">
        <title>Genome-Resolved Metagenomic Analysis Reveals Roles for Candidate Phyla and Other Microbial Community Members in Biogeochemical Transformations in Oil Reservoirs.</title>
        <authorList>
            <person name="Hu P."/>
            <person name="Tom L."/>
            <person name="Singh A."/>
            <person name="Thomas B.C."/>
            <person name="Baker B.J."/>
            <person name="Piceno Y.M."/>
            <person name="Andersen G.L."/>
            <person name="Banfield J.F."/>
        </authorList>
    </citation>
    <scope>NUCLEOTIDE SEQUENCE [LARGE SCALE GENOMIC DNA]</scope>
    <source>
        <strain evidence="3">57_489</strain>
    </source>
</reference>
<dbReference type="AlphaFoldDB" id="A0A101IH62"/>
<feature type="region of interest" description="Disordered" evidence="2">
    <location>
        <begin position="33"/>
        <end position="61"/>
    </location>
</feature>
<feature type="compositionally biased region" description="Basic and acidic residues" evidence="2">
    <location>
        <begin position="33"/>
        <end position="48"/>
    </location>
</feature>
<evidence type="ECO:0000256" key="2">
    <source>
        <dbReference type="SAM" id="MobiDB-lite"/>
    </source>
</evidence>
<evidence type="ECO:0000313" key="4">
    <source>
        <dbReference type="EMBL" id="KUK95078.1"/>
    </source>
</evidence>
<comment type="caution">
    <text evidence="4">The sequence shown here is derived from an EMBL/GenBank/DDBJ whole genome shotgun (WGS) entry which is preliminary data.</text>
</comment>
<sequence length="61" mass="7179">MTSEAEELAALYEEFDRQFAELERLIWRIREQEENHVGHSPKLPERSEANGQMIHQISNPS</sequence>
<dbReference type="PATRIC" id="fig|301375.6.peg.1390"/>
<gene>
    <name evidence="3" type="ORF">XD72_2116</name>
    <name evidence="4" type="ORF">XE07_1942</name>
</gene>
<dbReference type="Proteomes" id="UP000053961">
    <property type="component" value="Unassembled WGS sequence"/>
</dbReference>
<dbReference type="EMBL" id="LGFT01000068">
    <property type="protein sequence ID" value="KUK43493.1"/>
    <property type="molecule type" value="Genomic_DNA"/>
</dbReference>
<feature type="compositionally biased region" description="Polar residues" evidence="2">
    <location>
        <begin position="49"/>
        <end position="61"/>
    </location>
</feature>
<dbReference type="Proteomes" id="UP000057043">
    <property type="component" value="Unassembled WGS sequence"/>
</dbReference>
<feature type="coiled-coil region" evidence="1">
    <location>
        <begin position="5"/>
        <end position="32"/>
    </location>
</feature>
<evidence type="ECO:0000313" key="5">
    <source>
        <dbReference type="Proteomes" id="UP000053961"/>
    </source>
</evidence>
<evidence type="ECO:0000256" key="1">
    <source>
        <dbReference type="SAM" id="Coils"/>
    </source>
</evidence>
<organism evidence="4 5">
    <name type="scientific">Methanothrix harundinacea</name>
    <dbReference type="NCBI Taxonomy" id="301375"/>
    <lineage>
        <taxon>Archaea</taxon>
        <taxon>Methanobacteriati</taxon>
        <taxon>Methanobacteriota</taxon>
        <taxon>Stenosarchaea group</taxon>
        <taxon>Methanomicrobia</taxon>
        <taxon>Methanotrichales</taxon>
        <taxon>Methanotrichaceae</taxon>
        <taxon>Methanothrix</taxon>
    </lineage>
</organism>
<protein>
    <submittedName>
        <fullName evidence="4">Uncharacterized protein</fullName>
    </submittedName>
</protein>
<accession>A0A101IH62</accession>